<evidence type="ECO:0000256" key="4">
    <source>
        <dbReference type="SAM" id="SignalP"/>
    </source>
</evidence>
<evidence type="ECO:0000256" key="3">
    <source>
        <dbReference type="PROSITE-ProRule" id="PRU00339"/>
    </source>
</evidence>
<name>A0A165L2N9_PELLU</name>
<dbReference type="PANTHER" id="PTHR44943:SF8">
    <property type="entry name" value="TPR REPEAT-CONTAINING PROTEIN MJ0263"/>
    <property type="match status" value="1"/>
</dbReference>
<sequence length="204" mass="23136">MKRTTPQPRTLFKRVLIFIGLLALPVLSSCTKPHDDIRSLQQEVWQHPGDTGALMNLANAFARAKRYDEAAEAYSGALKINPELDAAYHSLGAVRFNQERYSEARDWFRKHLDRAPTDSLRNYDLGNALMQLKDYGRAAEAYEAAIANSHSFTEAHYNLAVCFTHLDRMAEARQIYDWLLDKNNYLAVSLQSHLKGGKPDGQKP</sequence>
<dbReference type="Pfam" id="PF13424">
    <property type="entry name" value="TPR_12"/>
    <property type="match status" value="1"/>
</dbReference>
<evidence type="ECO:0000313" key="5">
    <source>
        <dbReference type="EMBL" id="KZK73501.1"/>
    </source>
</evidence>
<evidence type="ECO:0000313" key="6">
    <source>
        <dbReference type="Proteomes" id="UP000076481"/>
    </source>
</evidence>
<feature type="repeat" description="TPR" evidence="3">
    <location>
        <begin position="51"/>
        <end position="84"/>
    </location>
</feature>
<evidence type="ECO:0000256" key="1">
    <source>
        <dbReference type="ARBA" id="ARBA00022737"/>
    </source>
</evidence>
<organism evidence="5 6">
    <name type="scientific">Pelodictyon luteolum</name>
    <dbReference type="NCBI Taxonomy" id="1100"/>
    <lineage>
        <taxon>Bacteria</taxon>
        <taxon>Pseudomonadati</taxon>
        <taxon>Chlorobiota</taxon>
        <taxon>Chlorobiia</taxon>
        <taxon>Chlorobiales</taxon>
        <taxon>Chlorobiaceae</taxon>
        <taxon>Chlorobium/Pelodictyon group</taxon>
        <taxon>Pelodictyon</taxon>
    </lineage>
</organism>
<dbReference type="PROSITE" id="PS50005">
    <property type="entry name" value="TPR"/>
    <property type="match status" value="2"/>
</dbReference>
<protein>
    <submittedName>
        <fullName evidence="5">Uncharacterized protein</fullName>
    </submittedName>
</protein>
<gene>
    <name evidence="5" type="ORF">A3K90_01865</name>
</gene>
<dbReference type="EMBL" id="LVWG01000036">
    <property type="protein sequence ID" value="KZK73501.1"/>
    <property type="molecule type" value="Genomic_DNA"/>
</dbReference>
<comment type="caution">
    <text evidence="5">The sequence shown here is derived from an EMBL/GenBank/DDBJ whole genome shotgun (WGS) entry which is preliminary data.</text>
</comment>
<dbReference type="PANTHER" id="PTHR44943">
    <property type="entry name" value="CELLULOSE SYNTHASE OPERON PROTEIN C"/>
    <property type="match status" value="1"/>
</dbReference>
<feature type="repeat" description="TPR" evidence="3">
    <location>
        <begin position="85"/>
        <end position="118"/>
    </location>
</feature>
<dbReference type="AlphaFoldDB" id="A0A165L2N9"/>
<dbReference type="InterPro" id="IPR011990">
    <property type="entry name" value="TPR-like_helical_dom_sf"/>
</dbReference>
<dbReference type="Pfam" id="PF13432">
    <property type="entry name" value="TPR_16"/>
    <property type="match status" value="1"/>
</dbReference>
<dbReference type="SMART" id="SM00028">
    <property type="entry name" value="TPR"/>
    <property type="match status" value="4"/>
</dbReference>
<dbReference type="RefSeq" id="WP_303682463.1">
    <property type="nucleotide sequence ID" value="NZ_LVWG01000036.1"/>
</dbReference>
<feature type="chain" id="PRO_5007861466" evidence="4">
    <location>
        <begin position="29"/>
        <end position="204"/>
    </location>
</feature>
<feature type="signal peptide" evidence="4">
    <location>
        <begin position="1"/>
        <end position="28"/>
    </location>
</feature>
<dbReference type="PROSITE" id="PS50293">
    <property type="entry name" value="TPR_REGION"/>
    <property type="match status" value="1"/>
</dbReference>
<accession>A0A165L2N9</accession>
<dbReference type="SUPFAM" id="SSF48452">
    <property type="entry name" value="TPR-like"/>
    <property type="match status" value="1"/>
</dbReference>
<dbReference type="Proteomes" id="UP000076481">
    <property type="component" value="Unassembled WGS sequence"/>
</dbReference>
<keyword evidence="2 3" id="KW-0802">TPR repeat</keyword>
<dbReference type="Gene3D" id="1.25.40.10">
    <property type="entry name" value="Tetratricopeptide repeat domain"/>
    <property type="match status" value="2"/>
</dbReference>
<proteinExistence type="predicted"/>
<dbReference type="PROSITE" id="PS51257">
    <property type="entry name" value="PROKAR_LIPOPROTEIN"/>
    <property type="match status" value="1"/>
</dbReference>
<reference evidence="5 6" key="1">
    <citation type="submission" date="2016-03" db="EMBL/GenBank/DDBJ databases">
        <title>Speciation and ecological success in dimly lit waters: horizontal gene transfer in a green sulfur bacteria bloom unveiled by metagenomic assembly.</title>
        <authorList>
            <person name="Llorens-Mares T."/>
            <person name="Liu Z."/>
            <person name="Allen L.Z."/>
            <person name="Rusch D.B."/>
            <person name="Craig M.T."/>
            <person name="Dupont C.L."/>
            <person name="Bryant D.A."/>
            <person name="Casamayor E.O."/>
        </authorList>
    </citation>
    <scope>NUCLEOTIDE SEQUENCE [LARGE SCALE GENOMIC DNA]</scope>
    <source>
        <strain evidence="5">CIII</strain>
    </source>
</reference>
<evidence type="ECO:0000256" key="2">
    <source>
        <dbReference type="ARBA" id="ARBA00022803"/>
    </source>
</evidence>
<keyword evidence="1" id="KW-0677">Repeat</keyword>
<keyword evidence="4" id="KW-0732">Signal</keyword>
<dbReference type="InterPro" id="IPR051685">
    <property type="entry name" value="Ycf3/AcsC/BcsC/TPR_MFPF"/>
</dbReference>
<dbReference type="InterPro" id="IPR019734">
    <property type="entry name" value="TPR_rpt"/>
</dbReference>